<organism evidence="1 2">
    <name type="scientific">Rhododendron molle</name>
    <name type="common">Chinese azalea</name>
    <name type="synonym">Azalea mollis</name>
    <dbReference type="NCBI Taxonomy" id="49168"/>
    <lineage>
        <taxon>Eukaryota</taxon>
        <taxon>Viridiplantae</taxon>
        <taxon>Streptophyta</taxon>
        <taxon>Embryophyta</taxon>
        <taxon>Tracheophyta</taxon>
        <taxon>Spermatophyta</taxon>
        <taxon>Magnoliopsida</taxon>
        <taxon>eudicotyledons</taxon>
        <taxon>Gunneridae</taxon>
        <taxon>Pentapetalae</taxon>
        <taxon>asterids</taxon>
        <taxon>Ericales</taxon>
        <taxon>Ericaceae</taxon>
        <taxon>Ericoideae</taxon>
        <taxon>Rhodoreae</taxon>
        <taxon>Rhododendron</taxon>
    </lineage>
</organism>
<protein>
    <submittedName>
        <fullName evidence="1">Uncharacterized protein</fullName>
    </submittedName>
</protein>
<dbReference type="Proteomes" id="UP001062846">
    <property type="component" value="Chromosome 3"/>
</dbReference>
<evidence type="ECO:0000313" key="2">
    <source>
        <dbReference type="Proteomes" id="UP001062846"/>
    </source>
</evidence>
<proteinExistence type="predicted"/>
<comment type="caution">
    <text evidence="1">The sequence shown here is derived from an EMBL/GenBank/DDBJ whole genome shotgun (WGS) entry which is preliminary data.</text>
</comment>
<gene>
    <name evidence="1" type="ORF">RHMOL_Rhmol03G0061800</name>
</gene>
<dbReference type="EMBL" id="CM046390">
    <property type="protein sequence ID" value="KAI8562779.1"/>
    <property type="molecule type" value="Genomic_DNA"/>
</dbReference>
<accession>A0ACC0PCL0</accession>
<reference evidence="1" key="1">
    <citation type="submission" date="2022-02" db="EMBL/GenBank/DDBJ databases">
        <title>Plant Genome Project.</title>
        <authorList>
            <person name="Zhang R.-G."/>
        </authorList>
    </citation>
    <scope>NUCLEOTIDE SEQUENCE</scope>
    <source>
        <strain evidence="1">AT1</strain>
    </source>
</reference>
<keyword evidence="2" id="KW-1185">Reference proteome</keyword>
<name>A0ACC0PCL0_RHOML</name>
<evidence type="ECO:0000313" key="1">
    <source>
        <dbReference type="EMBL" id="KAI8562779.1"/>
    </source>
</evidence>
<sequence>MSSSHWMMNTTKFDQLKEDEKPKQKERTYEWRNEESTSFFKSINETLAQTAMIEKEKLEAKKNSEKEKWEAKKRRNEQQIMHEEMKVMRQSMVGLTPEKTAYWKLQQSLC</sequence>